<sequence length="153" mass="17088">MINARKKIVKDKGAAPTELEEEVAKALLDIEVSPSSDIKADLRDIYISGAKEVDAKMRKAVVVHFPFRVWGAVKKIQGRLIRELEKKFQKKHVVFVAQPPRLPGRHSGQQGSEGDGAVHLHRSWPGRSQAHDGAGQGRYRPFAQSKCSWTPRC</sequence>
<dbReference type="EMBL" id="CAUYUJ010004780">
    <property type="protein sequence ID" value="CAK0810943.1"/>
    <property type="molecule type" value="Genomic_DNA"/>
</dbReference>
<reference evidence="6" key="1">
    <citation type="submission" date="2023-10" db="EMBL/GenBank/DDBJ databases">
        <authorList>
            <person name="Chen Y."/>
            <person name="Shah S."/>
            <person name="Dougan E. K."/>
            <person name="Thang M."/>
            <person name="Chan C."/>
        </authorList>
    </citation>
    <scope>NUCLEOTIDE SEQUENCE [LARGE SCALE GENOMIC DNA]</scope>
</reference>
<keyword evidence="2 4" id="KW-0689">Ribosomal protein</keyword>
<dbReference type="InterPro" id="IPR000554">
    <property type="entry name" value="Ribosomal_eS7"/>
</dbReference>
<dbReference type="Proteomes" id="UP001189429">
    <property type="component" value="Unassembled WGS sequence"/>
</dbReference>
<dbReference type="InterPro" id="IPR047861">
    <property type="entry name" value="Ribosomal_eS7_CS"/>
</dbReference>
<evidence type="ECO:0000256" key="1">
    <source>
        <dbReference type="ARBA" id="ARBA00007820"/>
    </source>
</evidence>
<protein>
    <recommendedName>
        <fullName evidence="4">40S ribosomal protein S7</fullName>
    </recommendedName>
</protein>
<evidence type="ECO:0000256" key="5">
    <source>
        <dbReference type="SAM" id="MobiDB-lite"/>
    </source>
</evidence>
<dbReference type="Pfam" id="PF01251">
    <property type="entry name" value="Ribosomal_S7e"/>
    <property type="match status" value="1"/>
</dbReference>
<comment type="similarity">
    <text evidence="1 4">Belongs to the eukaryotic ribosomal protein eS7 family.</text>
</comment>
<feature type="region of interest" description="Disordered" evidence="5">
    <location>
        <begin position="100"/>
        <end position="141"/>
    </location>
</feature>
<name>A0ABN9QYI9_9DINO</name>
<proteinExistence type="inferred from homology"/>
<dbReference type="PANTHER" id="PTHR11278:SF0">
    <property type="entry name" value="SMALL RIBOSOMAL SUBUNIT PROTEIN ES7"/>
    <property type="match status" value="1"/>
</dbReference>
<dbReference type="PANTHER" id="PTHR11278">
    <property type="entry name" value="40S RIBOSOMAL PROTEIN S7"/>
    <property type="match status" value="1"/>
</dbReference>
<keyword evidence="3 4" id="KW-0687">Ribonucleoprotein</keyword>
<keyword evidence="7" id="KW-1185">Reference proteome</keyword>
<evidence type="ECO:0000256" key="4">
    <source>
        <dbReference type="RuleBase" id="RU364105"/>
    </source>
</evidence>
<comment type="caution">
    <text evidence="6">The sequence shown here is derived from an EMBL/GenBank/DDBJ whole genome shotgun (WGS) entry which is preliminary data.</text>
</comment>
<dbReference type="PROSITE" id="PS00948">
    <property type="entry name" value="RIBOSOMAL_S7E"/>
    <property type="match status" value="1"/>
</dbReference>
<evidence type="ECO:0000256" key="3">
    <source>
        <dbReference type="ARBA" id="ARBA00023274"/>
    </source>
</evidence>
<evidence type="ECO:0000313" key="6">
    <source>
        <dbReference type="EMBL" id="CAK0810943.1"/>
    </source>
</evidence>
<organism evidence="6 7">
    <name type="scientific">Prorocentrum cordatum</name>
    <dbReference type="NCBI Taxonomy" id="2364126"/>
    <lineage>
        <taxon>Eukaryota</taxon>
        <taxon>Sar</taxon>
        <taxon>Alveolata</taxon>
        <taxon>Dinophyceae</taxon>
        <taxon>Prorocentrales</taxon>
        <taxon>Prorocentraceae</taxon>
        <taxon>Prorocentrum</taxon>
    </lineage>
</organism>
<gene>
    <name evidence="6" type="ORF">PCOR1329_LOCUS15718</name>
</gene>
<evidence type="ECO:0000313" key="7">
    <source>
        <dbReference type="Proteomes" id="UP001189429"/>
    </source>
</evidence>
<evidence type="ECO:0000256" key="2">
    <source>
        <dbReference type="ARBA" id="ARBA00022980"/>
    </source>
</evidence>
<accession>A0ABN9QYI9</accession>